<reference evidence="1 2" key="1">
    <citation type="submission" date="2023-07" db="EMBL/GenBank/DDBJ databases">
        <title>Sorghum-associated microbial communities from plants grown in Nebraska, USA.</title>
        <authorList>
            <person name="Schachtman D."/>
        </authorList>
    </citation>
    <scope>NUCLEOTIDE SEQUENCE [LARGE SCALE GENOMIC DNA]</scope>
    <source>
        <strain evidence="1 2">BE107</strain>
    </source>
</reference>
<dbReference type="EMBL" id="JAVDTT010000003">
    <property type="protein sequence ID" value="MDR6842309.1"/>
    <property type="molecule type" value="Genomic_DNA"/>
</dbReference>
<evidence type="ECO:0000313" key="1">
    <source>
        <dbReference type="EMBL" id="MDR6842309.1"/>
    </source>
</evidence>
<sequence>MDPSFRWDDGEEEQRPRLWDFTQTSNSPQTFHTKALQASPVFNPGQKP</sequence>
<dbReference type="Proteomes" id="UP001254759">
    <property type="component" value="Unassembled WGS sequence"/>
</dbReference>
<organism evidence="1 2">
    <name type="scientific">Pseudoxanthomonas sacheonensis</name>
    <dbReference type="NCBI Taxonomy" id="443615"/>
    <lineage>
        <taxon>Bacteria</taxon>
        <taxon>Pseudomonadati</taxon>
        <taxon>Pseudomonadota</taxon>
        <taxon>Gammaproteobacteria</taxon>
        <taxon>Lysobacterales</taxon>
        <taxon>Lysobacteraceae</taxon>
        <taxon>Pseudoxanthomonas</taxon>
    </lineage>
</organism>
<evidence type="ECO:0000313" key="2">
    <source>
        <dbReference type="Proteomes" id="UP001254759"/>
    </source>
</evidence>
<proteinExistence type="predicted"/>
<accession>A0ABU1RU56</accession>
<protein>
    <submittedName>
        <fullName evidence="1">Uncharacterized protein</fullName>
    </submittedName>
</protein>
<comment type="caution">
    <text evidence="1">The sequence shown here is derived from an EMBL/GenBank/DDBJ whole genome shotgun (WGS) entry which is preliminary data.</text>
</comment>
<name>A0ABU1RU56_9GAMM</name>
<keyword evidence="2" id="KW-1185">Reference proteome</keyword>
<gene>
    <name evidence="1" type="ORF">J2W94_002603</name>
</gene>